<evidence type="ECO:0000256" key="1">
    <source>
        <dbReference type="SAM" id="MobiDB-lite"/>
    </source>
</evidence>
<dbReference type="Pfam" id="PF23500">
    <property type="entry name" value="DUF7133"/>
    <property type="match status" value="1"/>
</dbReference>
<dbReference type="eggNOG" id="COG2133">
    <property type="taxonomic scope" value="Bacteria"/>
</dbReference>
<feature type="domain" description="DUF7133" evidence="2">
    <location>
        <begin position="95"/>
        <end position="422"/>
    </location>
</feature>
<dbReference type="PANTHER" id="PTHR33546:SF1">
    <property type="entry name" value="LARGE, MULTIFUNCTIONAL SECRETED PROTEIN"/>
    <property type="match status" value="1"/>
</dbReference>
<dbReference type="SUPFAM" id="SSF50952">
    <property type="entry name" value="Soluble quinoprotein glucose dehydrogenase"/>
    <property type="match status" value="1"/>
</dbReference>
<dbReference type="InterPro" id="IPR011041">
    <property type="entry name" value="Quinoprot_gluc/sorb_DH_b-prop"/>
</dbReference>
<dbReference type="InterPro" id="IPR011042">
    <property type="entry name" value="6-blade_b-propeller_TolB-like"/>
</dbReference>
<feature type="region of interest" description="Disordered" evidence="1">
    <location>
        <begin position="52"/>
        <end position="80"/>
    </location>
</feature>
<dbReference type="AlphaFoldDB" id="D0LFU6"/>
<dbReference type="InterPro" id="IPR055557">
    <property type="entry name" value="DUF7133"/>
</dbReference>
<name>D0LFU6_HALO1</name>
<protein>
    <submittedName>
        <fullName evidence="3">Glucose/sorbosone dehydrogenase-like protein</fullName>
    </submittedName>
</protein>
<reference evidence="3 4" key="1">
    <citation type="journal article" date="2010" name="Stand. Genomic Sci.">
        <title>Complete genome sequence of Haliangium ochraceum type strain (SMP-2).</title>
        <authorList>
            <consortium name="US DOE Joint Genome Institute (JGI-PGF)"/>
            <person name="Ivanova N."/>
            <person name="Daum C."/>
            <person name="Lang E."/>
            <person name="Abt B."/>
            <person name="Kopitz M."/>
            <person name="Saunders E."/>
            <person name="Lapidus A."/>
            <person name="Lucas S."/>
            <person name="Glavina Del Rio T."/>
            <person name="Nolan M."/>
            <person name="Tice H."/>
            <person name="Copeland A."/>
            <person name="Cheng J.F."/>
            <person name="Chen F."/>
            <person name="Bruce D."/>
            <person name="Goodwin L."/>
            <person name="Pitluck S."/>
            <person name="Mavromatis K."/>
            <person name="Pati A."/>
            <person name="Mikhailova N."/>
            <person name="Chen A."/>
            <person name="Palaniappan K."/>
            <person name="Land M."/>
            <person name="Hauser L."/>
            <person name="Chang Y.J."/>
            <person name="Jeffries C.D."/>
            <person name="Detter J.C."/>
            <person name="Brettin T."/>
            <person name="Rohde M."/>
            <person name="Goker M."/>
            <person name="Bristow J."/>
            <person name="Markowitz V."/>
            <person name="Eisen J.A."/>
            <person name="Hugenholtz P."/>
            <person name="Kyrpides N.C."/>
            <person name="Klenk H.P."/>
        </authorList>
    </citation>
    <scope>NUCLEOTIDE SEQUENCE [LARGE SCALE GENOMIC DNA]</scope>
    <source>
        <strain evidence="4">DSM 14365 / CIP 107738 / JCM 11303 / AJ 13395 / SMP-2</strain>
    </source>
</reference>
<dbReference type="EMBL" id="CP001804">
    <property type="protein sequence ID" value="ACY14548.1"/>
    <property type="molecule type" value="Genomic_DNA"/>
</dbReference>
<sequence length="436" mass="47363">MRSSSFAPRPDQPTAGVRFGHLDSIRRSLATARALPVIAILALLGGGSSCRTNNPADEIPPPPTPPPTTKATATPESAETEETAETAMISALGGKLRVPKGFRVEVFSKEVPNARGMALGPEGTLFVGSRQAGKVYAVVDEDGDGRGDRVHTIAEGLQMPVGLDVRDGALYVSATDRVLRFDGIETKLDSPPTPAVVSEAFPDDTHHGWKFIRFGPDGWLYVPVGAPCNMCLEEDERYASIMRMKPDGSALEVYAHGVRNTVGFDWHPESGAMYFTDNGRDMLGDDLPPDELNRASEKGQHFGYPFCHAGTIADPEFGEQRPCREFVPPVQKLGPHVAALGMRFYTGTQFPAEYRGAIFLAEHGSWNRSEPIGYRVSVVKLDGEGNATSYEPFVEGWLREGEAWGRPVDVLVMPDGALLISDDRAGWIYRVSYEAG</sequence>
<evidence type="ECO:0000313" key="4">
    <source>
        <dbReference type="Proteomes" id="UP000001880"/>
    </source>
</evidence>
<evidence type="ECO:0000259" key="2">
    <source>
        <dbReference type="Pfam" id="PF23500"/>
    </source>
</evidence>
<feature type="compositionally biased region" description="Pro residues" evidence="1">
    <location>
        <begin position="58"/>
        <end position="68"/>
    </location>
</feature>
<dbReference type="Proteomes" id="UP000001880">
    <property type="component" value="Chromosome"/>
</dbReference>
<dbReference type="KEGG" id="hoh:Hoch_2003"/>
<accession>D0LFU6</accession>
<organism evidence="3 4">
    <name type="scientific">Haliangium ochraceum (strain DSM 14365 / JCM 11303 / SMP-2)</name>
    <dbReference type="NCBI Taxonomy" id="502025"/>
    <lineage>
        <taxon>Bacteria</taxon>
        <taxon>Pseudomonadati</taxon>
        <taxon>Myxococcota</taxon>
        <taxon>Polyangia</taxon>
        <taxon>Haliangiales</taxon>
        <taxon>Kofleriaceae</taxon>
        <taxon>Haliangium</taxon>
    </lineage>
</organism>
<evidence type="ECO:0000313" key="3">
    <source>
        <dbReference type="EMBL" id="ACY14548.1"/>
    </source>
</evidence>
<gene>
    <name evidence="3" type="ordered locus">Hoch_2003</name>
</gene>
<dbReference type="PANTHER" id="PTHR33546">
    <property type="entry name" value="LARGE, MULTIFUNCTIONAL SECRETED PROTEIN-RELATED"/>
    <property type="match status" value="1"/>
</dbReference>
<proteinExistence type="predicted"/>
<keyword evidence="4" id="KW-1185">Reference proteome</keyword>
<dbReference type="HOGENOM" id="CLU_024435_3_0_7"/>
<dbReference type="Gene3D" id="2.120.10.30">
    <property type="entry name" value="TolB, C-terminal domain"/>
    <property type="match status" value="1"/>
</dbReference>
<dbReference type="STRING" id="502025.Hoch_2003"/>
<dbReference type="RefSeq" id="WP_012827156.1">
    <property type="nucleotide sequence ID" value="NC_013440.1"/>
</dbReference>